<sequence length="214" mass="24459">MKISPDWFRFCYLRLLLMVVVWLSWPFRPLDNPKGFLSLDGDVFSGIVTQDRFDFSIFEILGFLSPAIPTSDLLGSTSRYAQNGEFAATFNVEDYRAACEKCYKQIEVAIARYREIKDKINEGLKFYVTLQEATTSVKQQCSDFVMTRSIQCRDMIEDVQKQMSGLSILDGKNSSTYNYSSTRPPQQPSSQSEPPTNQPHPQTPYYHPTATTLL</sequence>
<feature type="region of interest" description="Disordered" evidence="1">
    <location>
        <begin position="167"/>
        <end position="214"/>
    </location>
</feature>
<keyword evidence="2" id="KW-0472">Membrane</keyword>
<evidence type="ECO:0000256" key="2">
    <source>
        <dbReference type="SAM" id="Phobius"/>
    </source>
</evidence>
<evidence type="ECO:0000256" key="1">
    <source>
        <dbReference type="SAM" id="MobiDB-lite"/>
    </source>
</evidence>
<organism evidence="4 5">
    <name type="scientific">Helianthus annuus</name>
    <name type="common">Common sunflower</name>
    <dbReference type="NCBI Taxonomy" id="4232"/>
    <lineage>
        <taxon>Eukaryota</taxon>
        <taxon>Viridiplantae</taxon>
        <taxon>Streptophyta</taxon>
        <taxon>Embryophyta</taxon>
        <taxon>Tracheophyta</taxon>
        <taxon>Spermatophyta</taxon>
        <taxon>Magnoliopsida</taxon>
        <taxon>eudicotyledons</taxon>
        <taxon>Gunneridae</taxon>
        <taxon>Pentapetalae</taxon>
        <taxon>asterids</taxon>
        <taxon>campanulids</taxon>
        <taxon>Asterales</taxon>
        <taxon>Asteraceae</taxon>
        <taxon>Asteroideae</taxon>
        <taxon>Heliantheae alliance</taxon>
        <taxon>Heliantheae</taxon>
        <taxon>Helianthus</taxon>
    </lineage>
</organism>
<feature type="compositionally biased region" description="Low complexity" evidence="1">
    <location>
        <begin position="180"/>
        <end position="195"/>
    </location>
</feature>
<dbReference type="PANTHER" id="PTHR23030">
    <property type="entry name" value="PCD6 INTERACTING PROTEIN-RELATED"/>
    <property type="match status" value="1"/>
</dbReference>
<gene>
    <name evidence="4" type="ORF">HannXRQ_Chr02g0041951</name>
</gene>
<dbReference type="PANTHER" id="PTHR23030:SF30">
    <property type="entry name" value="TYROSINE-PROTEIN PHOSPHATASE NON-RECEPTOR TYPE 23"/>
    <property type="match status" value="1"/>
</dbReference>
<keyword evidence="2" id="KW-0812">Transmembrane</keyword>
<keyword evidence="5" id="KW-1185">Reference proteome</keyword>
<dbReference type="Proteomes" id="UP000215914">
    <property type="component" value="Chromosome 2"/>
</dbReference>
<evidence type="ECO:0000259" key="3">
    <source>
        <dbReference type="Pfam" id="PF13949"/>
    </source>
</evidence>
<dbReference type="AlphaFoldDB" id="A0A251VEU6"/>
<protein>
    <submittedName>
        <fullName evidence="4">Putative ALIX V-shaped domain-containing protein</fullName>
    </submittedName>
</protein>
<dbReference type="InterPro" id="IPR025304">
    <property type="entry name" value="ALIX_V_dom"/>
</dbReference>
<accession>A0A251VEU6</accession>
<dbReference type="Pfam" id="PF13949">
    <property type="entry name" value="ALIX_LYPXL_bnd"/>
    <property type="match status" value="1"/>
</dbReference>
<feature type="domain" description="ALIX V-shaped" evidence="3">
    <location>
        <begin position="82"/>
        <end position="150"/>
    </location>
</feature>
<name>A0A251VEU6_HELAN</name>
<proteinExistence type="predicted"/>
<evidence type="ECO:0000313" key="5">
    <source>
        <dbReference type="Proteomes" id="UP000215914"/>
    </source>
</evidence>
<dbReference type="STRING" id="4232.A0A251VEU6"/>
<dbReference type="InParanoid" id="A0A251VEU6"/>
<dbReference type="Gene3D" id="1.20.140.50">
    <property type="entry name" value="alix/aip1 like domains"/>
    <property type="match status" value="1"/>
</dbReference>
<feature type="transmembrane region" description="Helical" evidence="2">
    <location>
        <begin position="7"/>
        <end position="25"/>
    </location>
</feature>
<evidence type="ECO:0000313" key="4">
    <source>
        <dbReference type="EMBL" id="OTG34095.1"/>
    </source>
</evidence>
<keyword evidence="2" id="KW-1133">Transmembrane helix</keyword>
<reference evidence="5" key="1">
    <citation type="journal article" date="2017" name="Nature">
        <title>The sunflower genome provides insights into oil metabolism, flowering and Asterid evolution.</title>
        <authorList>
            <person name="Badouin H."/>
            <person name="Gouzy J."/>
            <person name="Grassa C.J."/>
            <person name="Murat F."/>
            <person name="Staton S.E."/>
            <person name="Cottret L."/>
            <person name="Lelandais-Briere C."/>
            <person name="Owens G.L."/>
            <person name="Carrere S."/>
            <person name="Mayjonade B."/>
            <person name="Legrand L."/>
            <person name="Gill N."/>
            <person name="Kane N.C."/>
            <person name="Bowers J.E."/>
            <person name="Hubner S."/>
            <person name="Bellec A."/>
            <person name="Berard A."/>
            <person name="Berges H."/>
            <person name="Blanchet N."/>
            <person name="Boniface M.C."/>
            <person name="Brunel D."/>
            <person name="Catrice O."/>
            <person name="Chaidir N."/>
            <person name="Claudel C."/>
            <person name="Donnadieu C."/>
            <person name="Faraut T."/>
            <person name="Fievet G."/>
            <person name="Helmstetter N."/>
            <person name="King M."/>
            <person name="Knapp S.J."/>
            <person name="Lai Z."/>
            <person name="Le Paslier M.C."/>
            <person name="Lippi Y."/>
            <person name="Lorenzon L."/>
            <person name="Mandel J.R."/>
            <person name="Marage G."/>
            <person name="Marchand G."/>
            <person name="Marquand E."/>
            <person name="Bret-Mestries E."/>
            <person name="Morien E."/>
            <person name="Nambeesan S."/>
            <person name="Nguyen T."/>
            <person name="Pegot-Espagnet P."/>
            <person name="Pouilly N."/>
            <person name="Raftis F."/>
            <person name="Sallet E."/>
            <person name="Schiex T."/>
            <person name="Thomas J."/>
            <person name="Vandecasteele C."/>
            <person name="Vares D."/>
            <person name="Vear F."/>
            <person name="Vautrin S."/>
            <person name="Crespi M."/>
            <person name="Mangin B."/>
            <person name="Burke J.M."/>
            <person name="Salse J."/>
            <person name="Munos S."/>
            <person name="Vincourt P."/>
            <person name="Rieseberg L.H."/>
            <person name="Langlade N.B."/>
        </authorList>
    </citation>
    <scope>NUCLEOTIDE SEQUENCE [LARGE SCALE GENOMIC DNA]</scope>
    <source>
        <strain evidence="5">cv. SF193</strain>
    </source>
</reference>
<dbReference type="EMBL" id="CM007891">
    <property type="protein sequence ID" value="OTG34095.1"/>
    <property type="molecule type" value="Genomic_DNA"/>
</dbReference>